<dbReference type="Proteomes" id="UP000504629">
    <property type="component" value="Unplaced"/>
</dbReference>
<accession>A0A6J2KSN3</accession>
<sequence length="104" mass="10992">MESKGSQNVLSNLLNAPIAPITEDGVVYIAIKGSLHANDSSVFGLGEEEIKALTKKYPGSGVVVNGVSIKANVLDAINSLAQLGYKVVTTTGDTEITWTMQREL</sequence>
<organism evidence="1 2">
    <name type="scientific">Bombyx mandarina</name>
    <name type="common">Wild silk moth</name>
    <name type="synonym">Wild silkworm</name>
    <dbReference type="NCBI Taxonomy" id="7092"/>
    <lineage>
        <taxon>Eukaryota</taxon>
        <taxon>Metazoa</taxon>
        <taxon>Ecdysozoa</taxon>
        <taxon>Arthropoda</taxon>
        <taxon>Hexapoda</taxon>
        <taxon>Insecta</taxon>
        <taxon>Pterygota</taxon>
        <taxon>Neoptera</taxon>
        <taxon>Endopterygota</taxon>
        <taxon>Lepidoptera</taxon>
        <taxon>Glossata</taxon>
        <taxon>Ditrysia</taxon>
        <taxon>Bombycoidea</taxon>
        <taxon>Bombycidae</taxon>
        <taxon>Bombycinae</taxon>
        <taxon>Bombyx</taxon>
    </lineage>
</organism>
<keyword evidence="1" id="KW-1185">Reference proteome</keyword>
<dbReference type="KEGG" id="bman:114252759"/>
<evidence type="ECO:0000313" key="1">
    <source>
        <dbReference type="Proteomes" id="UP000504629"/>
    </source>
</evidence>
<evidence type="ECO:0000313" key="2">
    <source>
        <dbReference type="RefSeq" id="XP_028043184.1"/>
    </source>
</evidence>
<dbReference type="RefSeq" id="XP_028043184.1">
    <property type="nucleotide sequence ID" value="XM_028187383.1"/>
</dbReference>
<name>A0A6J2KSN3_BOMMA</name>
<dbReference type="AlphaFoldDB" id="A0A6J2KSN3"/>
<protein>
    <submittedName>
        <fullName evidence="2">Uncharacterized protein LOC114252759</fullName>
    </submittedName>
</protein>
<reference evidence="2" key="1">
    <citation type="submission" date="2025-08" db="UniProtKB">
        <authorList>
            <consortium name="RefSeq"/>
        </authorList>
    </citation>
    <scope>IDENTIFICATION</scope>
    <source>
        <tissue evidence="2">Silk gland</tissue>
    </source>
</reference>
<dbReference type="OrthoDB" id="6380740at2759"/>
<gene>
    <name evidence="2" type="primary">LOC114252759</name>
</gene>
<proteinExistence type="predicted"/>
<dbReference type="GeneID" id="114252759"/>